<dbReference type="RefSeq" id="XP_062774298.1">
    <property type="nucleotide sequence ID" value="XM_062918247.1"/>
</dbReference>
<dbReference type="EMBL" id="CP137305">
    <property type="protein sequence ID" value="WQF77074.1"/>
    <property type="molecule type" value="Genomic_DNA"/>
</dbReference>
<evidence type="ECO:0000313" key="2">
    <source>
        <dbReference type="Proteomes" id="UP001322277"/>
    </source>
</evidence>
<accession>A0AAX4I144</accession>
<gene>
    <name evidence="1" type="ORF">CDEST_02088</name>
</gene>
<name>A0AAX4I144_9PEZI</name>
<organism evidence="1 2">
    <name type="scientific">Colletotrichum destructivum</name>
    <dbReference type="NCBI Taxonomy" id="34406"/>
    <lineage>
        <taxon>Eukaryota</taxon>
        <taxon>Fungi</taxon>
        <taxon>Dikarya</taxon>
        <taxon>Ascomycota</taxon>
        <taxon>Pezizomycotina</taxon>
        <taxon>Sordariomycetes</taxon>
        <taxon>Hypocreomycetidae</taxon>
        <taxon>Glomerellales</taxon>
        <taxon>Glomerellaceae</taxon>
        <taxon>Colletotrichum</taxon>
        <taxon>Colletotrichum destructivum species complex</taxon>
    </lineage>
</organism>
<dbReference type="GeneID" id="87938591"/>
<dbReference type="KEGG" id="cdet:87938591"/>
<evidence type="ECO:0000313" key="1">
    <source>
        <dbReference type="EMBL" id="WQF77074.1"/>
    </source>
</evidence>
<reference evidence="2" key="1">
    <citation type="journal article" date="2023" name="bioRxiv">
        <title>Complete genome of the Medicago anthracnose fungus, Colletotrichum destructivum, reveals a mini-chromosome-like region within a core chromosome.</title>
        <authorList>
            <person name="Lapalu N."/>
            <person name="Simon A."/>
            <person name="Lu A."/>
            <person name="Plaumann P.-L."/>
            <person name="Amselem J."/>
            <person name="Pigne S."/>
            <person name="Auger A."/>
            <person name="Koch C."/>
            <person name="Dallery J.-F."/>
            <person name="O'Connell R.J."/>
        </authorList>
    </citation>
    <scope>NUCLEOTIDE SEQUENCE [LARGE SCALE GENOMIC DNA]</scope>
    <source>
        <strain evidence="2">CBS 520.97</strain>
    </source>
</reference>
<protein>
    <submittedName>
        <fullName evidence="1">Uncharacterized protein</fullName>
    </submittedName>
</protein>
<sequence length="134" mass="15028">MGSDVAEVDLRCIVREHLNKAKSSLPPDQELGFTLNAINVLLYLLDVVVAVADWCMTDDGDVERLWKENRFSDVSDVLRLTQYQALLREIHDHLKKSSEELRTLVHKAGLREVRLYGEAVATACPGVSSVADKH</sequence>
<proteinExistence type="predicted"/>
<dbReference type="AlphaFoldDB" id="A0AAX4I144"/>
<keyword evidence="2" id="KW-1185">Reference proteome</keyword>
<dbReference type="Proteomes" id="UP001322277">
    <property type="component" value="Chromosome 1"/>
</dbReference>